<comment type="caution">
    <text evidence="1">The sequence shown here is derived from an EMBL/GenBank/DDBJ whole genome shotgun (WGS) entry which is preliminary data.</text>
</comment>
<evidence type="ECO:0000313" key="1">
    <source>
        <dbReference type="EMBL" id="HHY25283.1"/>
    </source>
</evidence>
<reference evidence="1 2" key="1">
    <citation type="journal article" date="2020" name="Biotechnol. Biofuels">
        <title>New insights from the biogas microbiome by comprehensive genome-resolved metagenomics of nearly 1600 species originating from multiple anaerobic digesters.</title>
        <authorList>
            <person name="Campanaro S."/>
            <person name="Treu L."/>
            <person name="Rodriguez-R L.M."/>
            <person name="Kovalovszki A."/>
            <person name="Ziels R.M."/>
            <person name="Maus I."/>
            <person name="Zhu X."/>
            <person name="Kougias P.G."/>
            <person name="Basile A."/>
            <person name="Luo G."/>
            <person name="Schluter A."/>
            <person name="Konstantinidis K.T."/>
            <person name="Angelidaki I."/>
        </authorList>
    </citation>
    <scope>NUCLEOTIDE SEQUENCE [LARGE SCALE GENOMIC DNA]</scope>
    <source>
        <strain evidence="1">AS05jafATM_4</strain>
    </source>
</reference>
<organism evidence="1 2">
    <name type="scientific">Desulfitobacterium dehalogenans</name>
    <dbReference type="NCBI Taxonomy" id="36854"/>
    <lineage>
        <taxon>Bacteria</taxon>
        <taxon>Bacillati</taxon>
        <taxon>Bacillota</taxon>
        <taxon>Clostridia</taxon>
        <taxon>Eubacteriales</taxon>
        <taxon>Desulfitobacteriaceae</taxon>
        <taxon>Desulfitobacterium</taxon>
    </lineage>
</organism>
<gene>
    <name evidence="1" type="ORF">GX523_00775</name>
</gene>
<proteinExistence type="predicted"/>
<sequence length="58" mass="6586">MAKKDKPVEKVYSKSQILQSKQFTAQRDVLKALLRDGVNYTKNEAISILGDFLTKEAK</sequence>
<protein>
    <submittedName>
        <fullName evidence="1">Uncharacterized protein</fullName>
    </submittedName>
</protein>
<dbReference type="EMBL" id="DUTF01000017">
    <property type="protein sequence ID" value="HHY25283.1"/>
    <property type="molecule type" value="Genomic_DNA"/>
</dbReference>
<accession>A0A7C6Z240</accession>
<evidence type="ECO:0000313" key="2">
    <source>
        <dbReference type="Proteomes" id="UP000553059"/>
    </source>
</evidence>
<dbReference type="Proteomes" id="UP000553059">
    <property type="component" value="Unassembled WGS sequence"/>
</dbReference>
<name>A0A7C6Z240_9FIRM</name>
<dbReference type="AlphaFoldDB" id="A0A7C6Z240"/>